<protein>
    <submittedName>
        <fullName evidence="2">Uncharacterized protein</fullName>
    </submittedName>
</protein>
<evidence type="ECO:0000256" key="1">
    <source>
        <dbReference type="SAM" id="SignalP"/>
    </source>
</evidence>
<dbReference type="AlphaFoldDB" id="A0A4R8DFF6"/>
<dbReference type="Proteomes" id="UP000294498">
    <property type="component" value="Unassembled WGS sequence"/>
</dbReference>
<proteinExistence type="predicted"/>
<keyword evidence="3" id="KW-1185">Reference proteome</keyword>
<dbReference type="EMBL" id="SODV01000002">
    <property type="protein sequence ID" value="TDW96195.1"/>
    <property type="molecule type" value="Genomic_DNA"/>
</dbReference>
<evidence type="ECO:0000313" key="3">
    <source>
        <dbReference type="Proteomes" id="UP000294498"/>
    </source>
</evidence>
<dbReference type="Gene3D" id="2.60.120.430">
    <property type="entry name" value="Galactose-binding lectin"/>
    <property type="match status" value="1"/>
</dbReference>
<gene>
    <name evidence="2" type="ORF">EDB95_4019</name>
</gene>
<feature type="chain" id="PRO_5020816780" evidence="1">
    <location>
        <begin position="24"/>
        <end position="126"/>
    </location>
</feature>
<accession>A0A4R8DFF6</accession>
<dbReference type="RefSeq" id="WP_133996250.1">
    <property type="nucleotide sequence ID" value="NZ_SODV01000002.1"/>
</dbReference>
<reference evidence="2 3" key="1">
    <citation type="submission" date="2019-03" db="EMBL/GenBank/DDBJ databases">
        <title>Genomic Encyclopedia of Type Strains, Phase IV (KMG-IV): sequencing the most valuable type-strain genomes for metagenomic binning, comparative biology and taxonomic classification.</title>
        <authorList>
            <person name="Goeker M."/>
        </authorList>
    </citation>
    <scope>NUCLEOTIDE SEQUENCE [LARGE SCALE GENOMIC DNA]</scope>
    <source>
        <strain evidence="2 3">DSM 100059</strain>
    </source>
</reference>
<feature type="signal peptide" evidence="1">
    <location>
        <begin position="1"/>
        <end position="23"/>
    </location>
</feature>
<keyword evidence="1" id="KW-0732">Signal</keyword>
<evidence type="ECO:0000313" key="2">
    <source>
        <dbReference type="EMBL" id="TDW96195.1"/>
    </source>
</evidence>
<comment type="caution">
    <text evidence="2">The sequence shown here is derived from an EMBL/GenBank/DDBJ whole genome shotgun (WGS) entry which is preliminary data.</text>
</comment>
<name>A0A4R8DFF6_9BACT</name>
<organism evidence="2 3">
    <name type="scientific">Dinghuibacter silviterrae</name>
    <dbReference type="NCBI Taxonomy" id="1539049"/>
    <lineage>
        <taxon>Bacteria</taxon>
        <taxon>Pseudomonadati</taxon>
        <taxon>Bacteroidota</taxon>
        <taxon>Chitinophagia</taxon>
        <taxon>Chitinophagales</taxon>
        <taxon>Chitinophagaceae</taxon>
        <taxon>Dinghuibacter</taxon>
    </lineage>
</organism>
<sequence length="126" mass="13759">MKHLLTLLCLVILGGLSSFKAVADNITFTVSINSPYDKHGSVELVNQDTFADNTYYFAEGSSGFQVTIPTGNYDVLVDVNNTANDGLFSVTFNGTTQSADWPGEFFCSWDNVQITDAQNTWLSIAD</sequence>